<keyword evidence="4 7" id="KW-0812">Transmembrane</keyword>
<dbReference type="RefSeq" id="WP_344860686.1">
    <property type="nucleotide sequence ID" value="NZ_BAAAZN010000006.1"/>
</dbReference>
<dbReference type="InterPro" id="IPR035906">
    <property type="entry name" value="MetI-like_sf"/>
</dbReference>
<keyword evidence="3" id="KW-1003">Cell membrane</keyword>
<evidence type="ECO:0000256" key="5">
    <source>
        <dbReference type="ARBA" id="ARBA00022989"/>
    </source>
</evidence>
<evidence type="ECO:0000259" key="8">
    <source>
        <dbReference type="PROSITE" id="PS50928"/>
    </source>
</evidence>
<organism evidence="9 10">
    <name type="scientific">Amycolatopsis ultiminotia</name>
    <dbReference type="NCBI Taxonomy" id="543629"/>
    <lineage>
        <taxon>Bacteria</taxon>
        <taxon>Bacillati</taxon>
        <taxon>Actinomycetota</taxon>
        <taxon>Actinomycetes</taxon>
        <taxon>Pseudonocardiales</taxon>
        <taxon>Pseudonocardiaceae</taxon>
        <taxon>Amycolatopsis</taxon>
    </lineage>
</organism>
<dbReference type="Gene3D" id="1.10.3720.10">
    <property type="entry name" value="MetI-like"/>
    <property type="match status" value="1"/>
</dbReference>
<evidence type="ECO:0000313" key="9">
    <source>
        <dbReference type="EMBL" id="GAA3547223.1"/>
    </source>
</evidence>
<feature type="transmembrane region" description="Helical" evidence="7">
    <location>
        <begin position="116"/>
        <end position="138"/>
    </location>
</feature>
<dbReference type="PROSITE" id="PS50928">
    <property type="entry name" value="ABC_TM1"/>
    <property type="match status" value="1"/>
</dbReference>
<evidence type="ECO:0000256" key="2">
    <source>
        <dbReference type="ARBA" id="ARBA00022448"/>
    </source>
</evidence>
<keyword evidence="5 7" id="KW-1133">Transmembrane helix</keyword>
<feature type="transmembrane region" description="Helical" evidence="7">
    <location>
        <begin position="144"/>
        <end position="163"/>
    </location>
</feature>
<feature type="transmembrane region" description="Helical" evidence="7">
    <location>
        <begin position="241"/>
        <end position="258"/>
    </location>
</feature>
<protein>
    <recommendedName>
        <fullName evidence="8">ABC transmembrane type-1 domain-containing protein</fullName>
    </recommendedName>
</protein>
<evidence type="ECO:0000256" key="4">
    <source>
        <dbReference type="ARBA" id="ARBA00022692"/>
    </source>
</evidence>
<feature type="transmembrane region" description="Helical" evidence="7">
    <location>
        <begin position="85"/>
        <end position="104"/>
    </location>
</feature>
<feature type="transmembrane region" description="Helical" evidence="7">
    <location>
        <begin position="28"/>
        <end position="55"/>
    </location>
</feature>
<accession>A0ABP6WC82</accession>
<sequence length="280" mass="29051">MVTATGNPGKAARTAAKSRTGWGNGRVVAARIGVIVLVLAAWQVVSGTLIPAYAISKPTEVAVALWQVLTSPSGWTDIGTTTFEVAIGFGLGVVAGTVLGLLLGTFPVAGRVLEPLIAAINGIPKIALAPLFLLFFGIGTLSKIAIAAIGVAFVVFYNLYLGLRQRERQLVEIVELMGGRGLHTLLYVTIPTLASPFFAALKAGGPLAILGVIGGEFIASTDGVGHELFDAAMALDAPSEFAGLIVLVVLTLVLNGLLTQLDKYALKRLGLAPRKARARS</sequence>
<comment type="similarity">
    <text evidence="7">Belongs to the binding-protein-dependent transport system permease family.</text>
</comment>
<dbReference type="PANTHER" id="PTHR30151:SF20">
    <property type="entry name" value="ABC TRANSPORTER PERMEASE PROTEIN HI_0355-RELATED"/>
    <property type="match status" value="1"/>
</dbReference>
<dbReference type="Proteomes" id="UP001500689">
    <property type="component" value="Unassembled WGS sequence"/>
</dbReference>
<dbReference type="PANTHER" id="PTHR30151">
    <property type="entry name" value="ALKANE SULFONATE ABC TRANSPORTER-RELATED, MEMBRANE SUBUNIT"/>
    <property type="match status" value="1"/>
</dbReference>
<dbReference type="InterPro" id="IPR000515">
    <property type="entry name" value="MetI-like"/>
</dbReference>
<comment type="subcellular location">
    <subcellularLocation>
        <location evidence="1 7">Cell membrane</location>
        <topology evidence="1 7">Multi-pass membrane protein</topology>
    </subcellularLocation>
</comment>
<dbReference type="EMBL" id="BAAAZN010000006">
    <property type="protein sequence ID" value="GAA3547223.1"/>
    <property type="molecule type" value="Genomic_DNA"/>
</dbReference>
<keyword evidence="6 7" id="KW-0472">Membrane</keyword>
<dbReference type="SUPFAM" id="SSF161098">
    <property type="entry name" value="MetI-like"/>
    <property type="match status" value="1"/>
</dbReference>
<evidence type="ECO:0000256" key="3">
    <source>
        <dbReference type="ARBA" id="ARBA00022475"/>
    </source>
</evidence>
<proteinExistence type="inferred from homology"/>
<dbReference type="CDD" id="cd06261">
    <property type="entry name" value="TM_PBP2"/>
    <property type="match status" value="1"/>
</dbReference>
<evidence type="ECO:0000256" key="1">
    <source>
        <dbReference type="ARBA" id="ARBA00004651"/>
    </source>
</evidence>
<evidence type="ECO:0000256" key="6">
    <source>
        <dbReference type="ARBA" id="ARBA00023136"/>
    </source>
</evidence>
<evidence type="ECO:0000256" key="7">
    <source>
        <dbReference type="RuleBase" id="RU363032"/>
    </source>
</evidence>
<dbReference type="Pfam" id="PF00528">
    <property type="entry name" value="BPD_transp_1"/>
    <property type="match status" value="1"/>
</dbReference>
<reference evidence="10" key="1">
    <citation type="journal article" date="2019" name="Int. J. Syst. Evol. Microbiol.">
        <title>The Global Catalogue of Microorganisms (GCM) 10K type strain sequencing project: providing services to taxonomists for standard genome sequencing and annotation.</title>
        <authorList>
            <consortium name="The Broad Institute Genomics Platform"/>
            <consortium name="The Broad Institute Genome Sequencing Center for Infectious Disease"/>
            <person name="Wu L."/>
            <person name="Ma J."/>
        </authorList>
    </citation>
    <scope>NUCLEOTIDE SEQUENCE [LARGE SCALE GENOMIC DNA]</scope>
    <source>
        <strain evidence="10">JCM 16898</strain>
    </source>
</reference>
<name>A0ABP6WC82_9PSEU</name>
<keyword evidence="2 7" id="KW-0813">Transport</keyword>
<comment type="caution">
    <text evidence="9">The sequence shown here is derived from an EMBL/GenBank/DDBJ whole genome shotgun (WGS) entry which is preliminary data.</text>
</comment>
<evidence type="ECO:0000313" key="10">
    <source>
        <dbReference type="Proteomes" id="UP001500689"/>
    </source>
</evidence>
<gene>
    <name evidence="9" type="ORF">GCM10022222_33540</name>
</gene>
<feature type="domain" description="ABC transmembrane type-1" evidence="8">
    <location>
        <begin position="78"/>
        <end position="258"/>
    </location>
</feature>
<keyword evidence="10" id="KW-1185">Reference proteome</keyword>